<keyword evidence="4 6" id="KW-1133">Transmembrane helix</keyword>
<dbReference type="EMBL" id="JABSTU010000010">
    <property type="protein sequence ID" value="KAH8019396.1"/>
    <property type="molecule type" value="Genomic_DNA"/>
</dbReference>
<reference evidence="7" key="2">
    <citation type="submission" date="2021-09" db="EMBL/GenBank/DDBJ databases">
        <authorList>
            <person name="Jia N."/>
            <person name="Wang J."/>
            <person name="Shi W."/>
            <person name="Du L."/>
            <person name="Sun Y."/>
            <person name="Zhan W."/>
            <person name="Jiang J."/>
            <person name="Wang Q."/>
            <person name="Zhang B."/>
            <person name="Ji P."/>
            <person name="Sakyi L.B."/>
            <person name="Cui X."/>
            <person name="Yuan T."/>
            <person name="Jiang B."/>
            <person name="Yang W."/>
            <person name="Lam T.T.-Y."/>
            <person name="Chang Q."/>
            <person name="Ding S."/>
            <person name="Wang X."/>
            <person name="Zhu J."/>
            <person name="Ruan X."/>
            <person name="Zhao L."/>
            <person name="Wei J."/>
            <person name="Que T."/>
            <person name="Du C."/>
            <person name="Cheng J."/>
            <person name="Dai P."/>
            <person name="Han X."/>
            <person name="Huang E."/>
            <person name="Gao Y."/>
            <person name="Liu J."/>
            <person name="Shao H."/>
            <person name="Ye R."/>
            <person name="Li L."/>
            <person name="Wei W."/>
            <person name="Wang X."/>
            <person name="Wang C."/>
            <person name="Huo Q."/>
            <person name="Li W."/>
            <person name="Guo W."/>
            <person name="Chen H."/>
            <person name="Chen S."/>
            <person name="Zhou L."/>
            <person name="Zhou L."/>
            <person name="Ni X."/>
            <person name="Tian J."/>
            <person name="Zhou Y."/>
            <person name="Sheng Y."/>
            <person name="Liu T."/>
            <person name="Pan Y."/>
            <person name="Xia L."/>
            <person name="Li J."/>
            <person name="Zhao F."/>
            <person name="Cao W."/>
        </authorList>
    </citation>
    <scope>NUCLEOTIDE SEQUENCE</scope>
    <source>
        <strain evidence="7">Rmic-2018</strain>
        <tissue evidence="7">Larvae</tissue>
    </source>
</reference>
<comment type="similarity">
    <text evidence="2">Belongs to the nucleobase:cation symporter-2 (NCS2) (TC 2.A.40) family.</text>
</comment>
<evidence type="ECO:0000256" key="3">
    <source>
        <dbReference type="ARBA" id="ARBA00022692"/>
    </source>
</evidence>
<evidence type="ECO:0000256" key="1">
    <source>
        <dbReference type="ARBA" id="ARBA00004141"/>
    </source>
</evidence>
<feature type="transmembrane region" description="Helical" evidence="6">
    <location>
        <begin position="29"/>
        <end position="55"/>
    </location>
</feature>
<evidence type="ECO:0000313" key="8">
    <source>
        <dbReference type="Proteomes" id="UP000821866"/>
    </source>
</evidence>
<organism evidence="7 8">
    <name type="scientific">Rhipicephalus microplus</name>
    <name type="common">Cattle tick</name>
    <name type="synonym">Boophilus microplus</name>
    <dbReference type="NCBI Taxonomy" id="6941"/>
    <lineage>
        <taxon>Eukaryota</taxon>
        <taxon>Metazoa</taxon>
        <taxon>Ecdysozoa</taxon>
        <taxon>Arthropoda</taxon>
        <taxon>Chelicerata</taxon>
        <taxon>Arachnida</taxon>
        <taxon>Acari</taxon>
        <taxon>Parasitiformes</taxon>
        <taxon>Ixodida</taxon>
        <taxon>Ixodoidea</taxon>
        <taxon>Ixodidae</taxon>
        <taxon>Rhipicephalinae</taxon>
        <taxon>Rhipicephalus</taxon>
        <taxon>Boophilus</taxon>
    </lineage>
</organism>
<keyword evidence="5 6" id="KW-0472">Membrane</keyword>
<accession>A0A9J6DB64</accession>
<protein>
    <submittedName>
        <fullName evidence="7">Uncharacterized protein</fullName>
    </submittedName>
</protein>
<dbReference type="Proteomes" id="UP000821866">
    <property type="component" value="Chromosome 8"/>
</dbReference>
<evidence type="ECO:0000256" key="4">
    <source>
        <dbReference type="ARBA" id="ARBA00022989"/>
    </source>
</evidence>
<gene>
    <name evidence="7" type="ORF">HPB51_019369</name>
</gene>
<keyword evidence="3 6" id="KW-0812">Transmembrane</keyword>
<dbReference type="Pfam" id="PF00860">
    <property type="entry name" value="Xan_ur_permease"/>
    <property type="match status" value="1"/>
</dbReference>
<keyword evidence="8" id="KW-1185">Reference proteome</keyword>
<dbReference type="AlphaFoldDB" id="A0A9J6DB64"/>
<name>A0A9J6DB64_RHIMP</name>
<dbReference type="PANTHER" id="PTHR11119">
    <property type="entry name" value="XANTHINE-URACIL / VITAMIN C PERMEASE FAMILY MEMBER"/>
    <property type="match status" value="1"/>
</dbReference>
<comment type="caution">
    <text evidence="7">The sequence shown here is derived from an EMBL/GenBank/DDBJ whole genome shotgun (WGS) entry which is preliminary data.</text>
</comment>
<evidence type="ECO:0000256" key="6">
    <source>
        <dbReference type="SAM" id="Phobius"/>
    </source>
</evidence>
<dbReference type="GO" id="GO:0016020">
    <property type="term" value="C:membrane"/>
    <property type="evidence" value="ECO:0007669"/>
    <property type="project" value="UniProtKB-SubCell"/>
</dbReference>
<proteinExistence type="inferred from homology"/>
<dbReference type="GO" id="GO:0022857">
    <property type="term" value="F:transmembrane transporter activity"/>
    <property type="evidence" value="ECO:0007669"/>
    <property type="project" value="InterPro"/>
</dbReference>
<evidence type="ECO:0000313" key="7">
    <source>
        <dbReference type="EMBL" id="KAH8019396.1"/>
    </source>
</evidence>
<dbReference type="InterPro" id="IPR006043">
    <property type="entry name" value="NCS2"/>
</dbReference>
<evidence type="ECO:0000256" key="2">
    <source>
        <dbReference type="ARBA" id="ARBA00008821"/>
    </source>
</evidence>
<reference evidence="7" key="1">
    <citation type="journal article" date="2020" name="Cell">
        <title>Large-Scale Comparative Analyses of Tick Genomes Elucidate Their Genetic Diversity and Vector Capacities.</title>
        <authorList>
            <consortium name="Tick Genome and Microbiome Consortium (TIGMIC)"/>
            <person name="Jia N."/>
            <person name="Wang J."/>
            <person name="Shi W."/>
            <person name="Du L."/>
            <person name="Sun Y."/>
            <person name="Zhan W."/>
            <person name="Jiang J.F."/>
            <person name="Wang Q."/>
            <person name="Zhang B."/>
            <person name="Ji P."/>
            <person name="Bell-Sakyi L."/>
            <person name="Cui X.M."/>
            <person name="Yuan T.T."/>
            <person name="Jiang B.G."/>
            <person name="Yang W.F."/>
            <person name="Lam T.T."/>
            <person name="Chang Q.C."/>
            <person name="Ding S.J."/>
            <person name="Wang X.J."/>
            <person name="Zhu J.G."/>
            <person name="Ruan X.D."/>
            <person name="Zhao L."/>
            <person name="Wei J.T."/>
            <person name="Ye R.Z."/>
            <person name="Que T.C."/>
            <person name="Du C.H."/>
            <person name="Zhou Y.H."/>
            <person name="Cheng J.X."/>
            <person name="Dai P.F."/>
            <person name="Guo W.B."/>
            <person name="Han X.H."/>
            <person name="Huang E.J."/>
            <person name="Li L.F."/>
            <person name="Wei W."/>
            <person name="Gao Y.C."/>
            <person name="Liu J.Z."/>
            <person name="Shao H.Z."/>
            <person name="Wang X."/>
            <person name="Wang C.C."/>
            <person name="Yang T.C."/>
            <person name="Huo Q.B."/>
            <person name="Li W."/>
            <person name="Chen H.Y."/>
            <person name="Chen S.E."/>
            <person name="Zhou L.G."/>
            <person name="Ni X.B."/>
            <person name="Tian J.H."/>
            <person name="Sheng Y."/>
            <person name="Liu T."/>
            <person name="Pan Y.S."/>
            <person name="Xia L.Y."/>
            <person name="Li J."/>
            <person name="Zhao F."/>
            <person name="Cao W.C."/>
        </authorList>
    </citation>
    <scope>NUCLEOTIDE SEQUENCE</scope>
    <source>
        <strain evidence="7">Rmic-2018</strain>
    </source>
</reference>
<comment type="subcellular location">
    <subcellularLocation>
        <location evidence="1">Membrane</location>
        <topology evidence="1">Multi-pass membrane protein</topology>
    </subcellularLocation>
</comment>
<evidence type="ECO:0000256" key="5">
    <source>
        <dbReference type="ARBA" id="ARBA00023136"/>
    </source>
</evidence>
<feature type="transmembrane region" description="Helical" evidence="6">
    <location>
        <begin position="61"/>
        <end position="79"/>
    </location>
</feature>
<dbReference type="VEuPathDB" id="VectorBase:LOC119177245"/>
<sequence length="104" mass="11143">MRSRAKRANTGTRLILIVQRPFTLLLRSYVHLVQISGAIIASAAFEVLLGFTGIVGFLLRWVTPLGIAPCIALVGLSLFEEAARLSAGNWGASLMLSTRSSSSL</sequence>